<dbReference type="InterPro" id="IPR050267">
    <property type="entry name" value="Anti-sigma-factor_SerPK"/>
</dbReference>
<feature type="domain" description="Histidine kinase/HSP90-like ATPase" evidence="2">
    <location>
        <begin position="38"/>
        <end position="144"/>
    </location>
</feature>
<keyword evidence="1" id="KW-0723">Serine/threonine-protein kinase</keyword>
<proteinExistence type="predicted"/>
<name>A0ABQ3SZN8_9ACTN</name>
<dbReference type="Pfam" id="PF13581">
    <property type="entry name" value="HATPase_c_2"/>
    <property type="match status" value="1"/>
</dbReference>
<gene>
    <name evidence="3" type="ORF">Snoj_74940</name>
</gene>
<evidence type="ECO:0000256" key="1">
    <source>
        <dbReference type="ARBA" id="ARBA00022527"/>
    </source>
</evidence>
<keyword evidence="4" id="KW-1185">Reference proteome</keyword>
<dbReference type="Proteomes" id="UP000613974">
    <property type="component" value="Unassembled WGS sequence"/>
</dbReference>
<accession>A0ABQ3SZN8</accession>
<keyword evidence="1" id="KW-0808">Transferase</keyword>
<reference evidence="4" key="1">
    <citation type="submission" date="2023-07" db="EMBL/GenBank/DDBJ databases">
        <title>Whole genome shotgun sequence of Streptomyces nojiriensis NBRC 13794.</title>
        <authorList>
            <person name="Komaki H."/>
            <person name="Tamura T."/>
        </authorList>
    </citation>
    <scope>NUCLEOTIDE SEQUENCE [LARGE SCALE GENOMIC DNA]</scope>
    <source>
        <strain evidence="4">NBRC 13794</strain>
    </source>
</reference>
<keyword evidence="1" id="KW-0418">Kinase</keyword>
<sequence length="152" mass="17001">MKEYGSALSHTLVTQRDDRPVNPTIQAALVRERLYLRSPRTVAAARQFTRDTLRAWGVAERQDEMLLCVSELATNALRHGVPRGRGYLLRLFGFEDATIRIEVHDGGPGLTRIGERPHGRGLTLVTALADEWGVLARSPGKVVWCEFRTGRP</sequence>
<dbReference type="InterPro" id="IPR036890">
    <property type="entry name" value="HATPase_C_sf"/>
</dbReference>
<protein>
    <recommendedName>
        <fullName evidence="2">Histidine kinase/HSP90-like ATPase domain-containing protein</fullName>
    </recommendedName>
</protein>
<dbReference type="Gene3D" id="3.30.565.10">
    <property type="entry name" value="Histidine kinase-like ATPase, C-terminal domain"/>
    <property type="match status" value="1"/>
</dbReference>
<dbReference type="SUPFAM" id="SSF55874">
    <property type="entry name" value="ATPase domain of HSP90 chaperone/DNA topoisomerase II/histidine kinase"/>
    <property type="match status" value="1"/>
</dbReference>
<dbReference type="EMBL" id="BNEC01000005">
    <property type="protein sequence ID" value="GHI73576.1"/>
    <property type="molecule type" value="Genomic_DNA"/>
</dbReference>
<dbReference type="PANTHER" id="PTHR35526">
    <property type="entry name" value="ANTI-SIGMA-F FACTOR RSBW-RELATED"/>
    <property type="match status" value="1"/>
</dbReference>
<comment type="caution">
    <text evidence="3">The sequence shown here is derived from an EMBL/GenBank/DDBJ whole genome shotgun (WGS) entry which is preliminary data.</text>
</comment>
<dbReference type="CDD" id="cd16936">
    <property type="entry name" value="HATPase_RsbW-like"/>
    <property type="match status" value="1"/>
</dbReference>
<evidence type="ECO:0000259" key="2">
    <source>
        <dbReference type="Pfam" id="PF13581"/>
    </source>
</evidence>
<dbReference type="PANTHER" id="PTHR35526:SF3">
    <property type="entry name" value="ANTI-SIGMA-F FACTOR RSBW"/>
    <property type="match status" value="1"/>
</dbReference>
<dbReference type="InterPro" id="IPR003594">
    <property type="entry name" value="HATPase_dom"/>
</dbReference>
<organism evidence="3 4">
    <name type="scientific">Streptomyces nojiriensis</name>
    <dbReference type="NCBI Taxonomy" id="66374"/>
    <lineage>
        <taxon>Bacteria</taxon>
        <taxon>Bacillati</taxon>
        <taxon>Actinomycetota</taxon>
        <taxon>Actinomycetes</taxon>
        <taxon>Kitasatosporales</taxon>
        <taxon>Streptomycetaceae</taxon>
        <taxon>Streptomyces</taxon>
    </lineage>
</organism>
<evidence type="ECO:0000313" key="4">
    <source>
        <dbReference type="Proteomes" id="UP000613974"/>
    </source>
</evidence>
<evidence type="ECO:0000313" key="3">
    <source>
        <dbReference type="EMBL" id="GHI73576.1"/>
    </source>
</evidence>